<dbReference type="AlphaFoldDB" id="A0A8J4PP90"/>
<evidence type="ECO:0000256" key="9">
    <source>
        <dbReference type="ARBA" id="ARBA00023242"/>
    </source>
</evidence>
<name>A0A8J4PP90_9MYCE</name>
<gene>
    <name evidence="15" type="ORF">CYY_007732</name>
</gene>
<proteinExistence type="inferred from homology"/>
<keyword evidence="6 12" id="KW-0747">Spliceosome</keyword>
<keyword evidence="10 12" id="KW-0687">Ribonucleoprotein</keyword>
<keyword evidence="5 12" id="KW-0507">mRNA processing</keyword>
<evidence type="ECO:0000256" key="2">
    <source>
        <dbReference type="ARBA" id="ARBA00004514"/>
    </source>
</evidence>
<sequence length="107" mass="11734">MEASTGSGEHRGGHGGGGFRSKSVVIKPITLIFKYLVNKSVVQIMLFEQTDIRIEGVIIGLDEYMNLVLDDAYEVSLKKKTRKPLGQILLKGDNITLVMEAANRAIS</sequence>
<dbReference type="FunFam" id="2.30.30.100:FF:000013">
    <property type="entry name" value="Small nuclear ribonucleoprotein E"/>
    <property type="match status" value="1"/>
</dbReference>
<dbReference type="Proteomes" id="UP000695562">
    <property type="component" value="Unassembled WGS sequence"/>
</dbReference>
<evidence type="ECO:0000256" key="4">
    <source>
        <dbReference type="ARBA" id="ARBA00022490"/>
    </source>
</evidence>
<evidence type="ECO:0000256" key="12">
    <source>
        <dbReference type="RuleBase" id="RU365053"/>
    </source>
</evidence>
<dbReference type="InterPro" id="IPR027078">
    <property type="entry name" value="snRNP-E"/>
</dbReference>
<organism evidence="15 16">
    <name type="scientific">Polysphondylium violaceum</name>
    <dbReference type="NCBI Taxonomy" id="133409"/>
    <lineage>
        <taxon>Eukaryota</taxon>
        <taxon>Amoebozoa</taxon>
        <taxon>Evosea</taxon>
        <taxon>Eumycetozoa</taxon>
        <taxon>Dictyostelia</taxon>
        <taxon>Dictyosteliales</taxon>
        <taxon>Dictyosteliaceae</taxon>
        <taxon>Polysphondylium</taxon>
    </lineage>
</organism>
<keyword evidence="8 12" id="KW-0508">mRNA splicing</keyword>
<keyword evidence="9 12" id="KW-0539">Nucleus</keyword>
<reference evidence="15" key="1">
    <citation type="submission" date="2020-01" db="EMBL/GenBank/DDBJ databases">
        <title>Development of genomics and gene disruption for Polysphondylium violaceum indicates a role for the polyketide synthase stlB in stalk morphogenesis.</title>
        <authorList>
            <person name="Narita B."/>
            <person name="Kawabe Y."/>
            <person name="Kin K."/>
            <person name="Saito T."/>
            <person name="Gibbs R."/>
            <person name="Kuspa A."/>
            <person name="Muzny D."/>
            <person name="Queller D."/>
            <person name="Richards S."/>
            <person name="Strassman J."/>
            <person name="Sucgang R."/>
            <person name="Worley K."/>
            <person name="Schaap P."/>
        </authorList>
    </citation>
    <scope>NUCLEOTIDE SEQUENCE</scope>
    <source>
        <strain evidence="15">QSvi11</strain>
    </source>
</reference>
<dbReference type="SUPFAM" id="SSF50182">
    <property type="entry name" value="Sm-like ribonucleoproteins"/>
    <property type="match status" value="1"/>
</dbReference>
<dbReference type="PROSITE" id="PS52002">
    <property type="entry name" value="SM"/>
    <property type="match status" value="1"/>
</dbReference>
<evidence type="ECO:0000256" key="7">
    <source>
        <dbReference type="ARBA" id="ARBA00022884"/>
    </source>
</evidence>
<evidence type="ECO:0000256" key="1">
    <source>
        <dbReference type="ARBA" id="ARBA00004123"/>
    </source>
</evidence>
<evidence type="ECO:0000256" key="10">
    <source>
        <dbReference type="ARBA" id="ARBA00023274"/>
    </source>
</evidence>
<dbReference type="PANTHER" id="PTHR11193">
    <property type="entry name" value="SMALL NUCLEAR RIBONUCLEOPROTEIN E"/>
    <property type="match status" value="1"/>
</dbReference>
<dbReference type="GO" id="GO:0005681">
    <property type="term" value="C:spliceosomal complex"/>
    <property type="evidence" value="ECO:0007669"/>
    <property type="project" value="UniProtKB-KW"/>
</dbReference>
<comment type="subcellular location">
    <subcellularLocation>
        <location evidence="2">Cytoplasm</location>
        <location evidence="2">Cytosol</location>
    </subcellularLocation>
    <subcellularLocation>
        <location evidence="1 12">Nucleus</location>
    </subcellularLocation>
</comment>
<evidence type="ECO:0000313" key="16">
    <source>
        <dbReference type="Proteomes" id="UP000695562"/>
    </source>
</evidence>
<dbReference type="GO" id="GO:0003723">
    <property type="term" value="F:RNA binding"/>
    <property type="evidence" value="ECO:0007669"/>
    <property type="project" value="UniProtKB-KW"/>
</dbReference>
<evidence type="ECO:0000256" key="3">
    <source>
        <dbReference type="ARBA" id="ARBA00006850"/>
    </source>
</evidence>
<dbReference type="GO" id="GO:0005686">
    <property type="term" value="C:U2 snRNP"/>
    <property type="evidence" value="ECO:0007669"/>
    <property type="project" value="UniProtKB-UniRule"/>
</dbReference>
<evidence type="ECO:0000313" key="15">
    <source>
        <dbReference type="EMBL" id="KAF2070959.1"/>
    </source>
</evidence>
<evidence type="ECO:0000256" key="13">
    <source>
        <dbReference type="SAM" id="MobiDB-lite"/>
    </source>
</evidence>
<dbReference type="GO" id="GO:0005687">
    <property type="term" value="C:U4 snRNP"/>
    <property type="evidence" value="ECO:0007669"/>
    <property type="project" value="UniProtKB-UniRule"/>
</dbReference>
<dbReference type="CDD" id="cd01718">
    <property type="entry name" value="Sm_E"/>
    <property type="match status" value="1"/>
</dbReference>
<evidence type="ECO:0000256" key="11">
    <source>
        <dbReference type="ARBA" id="ARBA00058057"/>
    </source>
</evidence>
<dbReference type="GO" id="GO:0046540">
    <property type="term" value="C:U4/U6 x U5 tri-snRNP complex"/>
    <property type="evidence" value="ECO:0007669"/>
    <property type="project" value="UniProtKB-UniRule"/>
</dbReference>
<keyword evidence="7 12" id="KW-0694">RNA-binding</keyword>
<protein>
    <recommendedName>
        <fullName evidence="12">Small nuclear ribonucleoprotein E</fullName>
        <shortName evidence="12">snRNP-E</shortName>
    </recommendedName>
    <alternativeName>
        <fullName evidence="12">Sm protein E</fullName>
    </alternativeName>
</protein>
<keyword evidence="4" id="KW-0963">Cytoplasm</keyword>
<dbReference type="GO" id="GO:0005829">
    <property type="term" value="C:cytosol"/>
    <property type="evidence" value="ECO:0007669"/>
    <property type="project" value="UniProtKB-SubCell"/>
</dbReference>
<dbReference type="Pfam" id="PF01423">
    <property type="entry name" value="LSM"/>
    <property type="match status" value="1"/>
</dbReference>
<dbReference type="EMBL" id="AJWJ01000428">
    <property type="protein sequence ID" value="KAF2070959.1"/>
    <property type="molecule type" value="Genomic_DNA"/>
</dbReference>
<dbReference type="GO" id="GO:0005685">
    <property type="term" value="C:U1 snRNP"/>
    <property type="evidence" value="ECO:0007669"/>
    <property type="project" value="UniProtKB-UniRule"/>
</dbReference>
<comment type="caution">
    <text evidence="15">The sequence shown here is derived from an EMBL/GenBank/DDBJ whole genome shotgun (WGS) entry which is preliminary data.</text>
</comment>
<dbReference type="GO" id="GO:0000387">
    <property type="term" value="P:spliceosomal snRNP assembly"/>
    <property type="evidence" value="ECO:0007669"/>
    <property type="project" value="UniProtKB-UniRule"/>
</dbReference>
<evidence type="ECO:0000256" key="5">
    <source>
        <dbReference type="ARBA" id="ARBA00022664"/>
    </source>
</evidence>
<dbReference type="InterPro" id="IPR047575">
    <property type="entry name" value="Sm"/>
</dbReference>
<dbReference type="InterPro" id="IPR001163">
    <property type="entry name" value="Sm_dom_euk/arc"/>
</dbReference>
<accession>A0A8J4PP90</accession>
<dbReference type="Gene3D" id="2.30.30.100">
    <property type="match status" value="1"/>
</dbReference>
<feature type="domain" description="Sm" evidence="14">
    <location>
        <begin position="29"/>
        <end position="104"/>
    </location>
</feature>
<dbReference type="GO" id="GO:0005682">
    <property type="term" value="C:U5 snRNP"/>
    <property type="evidence" value="ECO:0007669"/>
    <property type="project" value="UniProtKB-UniRule"/>
</dbReference>
<comment type="similarity">
    <text evidence="3 12">Belongs to the snRNP Sm proteins family.</text>
</comment>
<dbReference type="OrthoDB" id="25620at2759"/>
<evidence type="ECO:0000256" key="6">
    <source>
        <dbReference type="ARBA" id="ARBA00022728"/>
    </source>
</evidence>
<dbReference type="InterPro" id="IPR010920">
    <property type="entry name" value="LSM_dom_sf"/>
</dbReference>
<feature type="region of interest" description="Disordered" evidence="13">
    <location>
        <begin position="1"/>
        <end position="21"/>
    </location>
</feature>
<dbReference type="SMART" id="SM00651">
    <property type="entry name" value="Sm"/>
    <property type="match status" value="1"/>
</dbReference>
<keyword evidence="16" id="KW-1185">Reference proteome</keyword>
<evidence type="ECO:0000259" key="14">
    <source>
        <dbReference type="PROSITE" id="PS52002"/>
    </source>
</evidence>
<comment type="function">
    <text evidence="11 12">Plays a role in pre-mRNA splicing as a core component of the spliceosomal U1, U2, U4 and U5 small nuclear ribonucleoproteins (snRNPs), the building blocks of the spliceosome.</text>
</comment>
<evidence type="ECO:0000256" key="8">
    <source>
        <dbReference type="ARBA" id="ARBA00023187"/>
    </source>
</evidence>